<evidence type="ECO:0000256" key="7">
    <source>
        <dbReference type="ARBA" id="ARBA00023170"/>
    </source>
</evidence>
<protein>
    <submittedName>
        <fullName evidence="10">TonB-dependent receptor</fullName>
    </submittedName>
</protein>
<dbReference type="InterPro" id="IPR057601">
    <property type="entry name" value="Oar-like_b-barrel"/>
</dbReference>
<evidence type="ECO:0000256" key="3">
    <source>
        <dbReference type="ARBA" id="ARBA00022448"/>
    </source>
</evidence>
<evidence type="ECO:0000313" key="10">
    <source>
        <dbReference type="EMBL" id="UXH79214.1"/>
    </source>
</evidence>
<dbReference type="SUPFAM" id="SSF49452">
    <property type="entry name" value="Starch-binding domain-like"/>
    <property type="match status" value="1"/>
</dbReference>
<organism evidence="10 11">
    <name type="scientific">Roseateles amylovorans</name>
    <dbReference type="NCBI Taxonomy" id="2978473"/>
    <lineage>
        <taxon>Bacteria</taxon>
        <taxon>Pseudomonadati</taxon>
        <taxon>Pseudomonadota</taxon>
        <taxon>Betaproteobacteria</taxon>
        <taxon>Burkholderiales</taxon>
        <taxon>Sphaerotilaceae</taxon>
        <taxon>Roseateles</taxon>
    </lineage>
</organism>
<keyword evidence="8" id="KW-0998">Cell outer membrane</keyword>
<feature type="domain" description="TonB-dependent transporter Oar-like beta-barrel" evidence="9">
    <location>
        <begin position="409"/>
        <end position="762"/>
    </location>
</feature>
<comment type="similarity">
    <text evidence="2">Belongs to the TonB-dependent receptor family.</text>
</comment>
<evidence type="ECO:0000256" key="2">
    <source>
        <dbReference type="ARBA" id="ARBA00009810"/>
    </source>
</evidence>
<keyword evidence="7 10" id="KW-0675">Receptor</keyword>
<feature type="domain" description="TonB-dependent transporter Oar-like beta-barrel" evidence="9">
    <location>
        <begin position="310"/>
        <end position="384"/>
    </location>
</feature>
<dbReference type="RefSeq" id="WP_261759034.1">
    <property type="nucleotide sequence ID" value="NZ_CP104562.2"/>
</dbReference>
<evidence type="ECO:0000256" key="8">
    <source>
        <dbReference type="ARBA" id="ARBA00023237"/>
    </source>
</evidence>
<keyword evidence="5" id="KW-0812">Transmembrane</keyword>
<name>A0ABY6B3T7_9BURK</name>
<dbReference type="Pfam" id="PF25183">
    <property type="entry name" value="OMP_b-brl_4"/>
    <property type="match status" value="2"/>
</dbReference>
<dbReference type="EMBL" id="CP104562">
    <property type="protein sequence ID" value="UXH79214.1"/>
    <property type="molecule type" value="Genomic_DNA"/>
</dbReference>
<dbReference type="InterPro" id="IPR013784">
    <property type="entry name" value="Carb-bd-like_fold"/>
</dbReference>
<comment type="subcellular location">
    <subcellularLocation>
        <location evidence="1">Cell outer membrane</location>
        <topology evidence="1">Multi-pass membrane protein</topology>
    </subcellularLocation>
</comment>
<keyword evidence="4" id="KW-1134">Transmembrane beta strand</keyword>
<dbReference type="InterPro" id="IPR039426">
    <property type="entry name" value="TonB-dep_rcpt-like"/>
</dbReference>
<dbReference type="Gene3D" id="2.60.40.1120">
    <property type="entry name" value="Carboxypeptidase-like, regulatory domain"/>
    <property type="match status" value="1"/>
</dbReference>
<dbReference type="InterPro" id="IPR037066">
    <property type="entry name" value="Plug_dom_sf"/>
</dbReference>
<dbReference type="InterPro" id="IPR036942">
    <property type="entry name" value="Beta-barrel_TonB_sf"/>
</dbReference>
<evidence type="ECO:0000313" key="11">
    <source>
        <dbReference type="Proteomes" id="UP001064933"/>
    </source>
</evidence>
<evidence type="ECO:0000256" key="6">
    <source>
        <dbReference type="ARBA" id="ARBA00023136"/>
    </source>
</evidence>
<evidence type="ECO:0000256" key="5">
    <source>
        <dbReference type="ARBA" id="ARBA00022692"/>
    </source>
</evidence>
<reference evidence="10" key="1">
    <citation type="submission" date="2022-10" db="EMBL/GenBank/DDBJ databases">
        <title>Characterization and whole genome sequencing of a new Roseateles species, isolated from fresh water.</title>
        <authorList>
            <person name="Guliayeva D.Y."/>
            <person name="Akhremchuk A.E."/>
            <person name="Sikolenko M.A."/>
            <person name="Valentovich L.N."/>
            <person name="Sidarenka A.V."/>
        </authorList>
    </citation>
    <scope>NUCLEOTIDE SEQUENCE</scope>
    <source>
        <strain evidence="10">BIM B-1768</strain>
    </source>
</reference>
<keyword evidence="11" id="KW-1185">Reference proteome</keyword>
<dbReference type="Gene3D" id="2.170.130.10">
    <property type="entry name" value="TonB-dependent receptor, plug domain"/>
    <property type="match status" value="1"/>
</dbReference>
<keyword evidence="3" id="KW-0813">Transport</keyword>
<dbReference type="Gene3D" id="2.40.170.20">
    <property type="entry name" value="TonB-dependent receptor, beta-barrel domain"/>
    <property type="match status" value="1"/>
</dbReference>
<proteinExistence type="inferred from homology"/>
<dbReference type="PANTHER" id="PTHR30069:SF46">
    <property type="entry name" value="OAR PROTEIN"/>
    <property type="match status" value="1"/>
</dbReference>
<dbReference type="SUPFAM" id="SSF56935">
    <property type="entry name" value="Porins"/>
    <property type="match status" value="1"/>
</dbReference>
<dbReference type="Proteomes" id="UP001064933">
    <property type="component" value="Chromosome"/>
</dbReference>
<sequence length="1043" mass="112690">MPPATPRFRPSAITHGLAQALRSAGAAPRLAATTTQLALRAAGALGAAGAVSAVSAIALGLASDPVQAQVSTATVRGQITVPAAATTSPTAQPPGAGLSVLAVNRANGTTYRARTQPDGRYLLVGLAPGSYELRLANAAGAVIKTDQITLAVGEIASHDLEAGPSTATDAAAADGATVVQLGTVTVAGSSIRQGVRDPQVGTTVSQKMIEALPQSTRNFLSAADLAPGVSFSSDASGVSRLQSGAQNSDHVNVFIDGVGQKNNILRGGLSGQDNSRGNPFPQSAIAQYKVLTQNYKAEFDQVSSAAITAVTKSGTNELHGEVYGDRTGTNWRAMNALEKEREAQGVSRPSSQKYEYGGSIGGPIVKDRLHFFFAYDGKRIEDSRQIAGQNFEKLPDAGIVPALRGRRGNQVDPFDEDLLFGKLDAQLDDAHRLTFTARLRRETDRIAEDRNLSLPGNDKERQNDETRIDLKHEWTRDDWLSEARVGYEDYEWNPASASDTAFVRYKVSTAVPQALASSQDVILDGGSPDAQKRKQRGMFLSEELSYTGFDRHVIKGGVKMKDMRYDLSGTANAVDIVDVLIDRSTGLPYWDGANCLGTNISNNGSTSDQCNIRRAVAPSVANFKNRQWGLYLQDDWSLSAKLELNLGLRWDYEDNMLNNGYATPTDRVAALFAADVTRFGIAPAAGQTYAQSLAKGGIDISQYISSGQSRQAFKNAFAPRVGFSYDVLGNRATVVFGGYGRSYDRTMANHALDELQKNQPANGEIWLIRNDLKMPYADQFSIGLRQALSPTWNGEIALSRVEEKNQFAWFSGNRDPNGGFGTQSAVDPLWGGPNGYGQLVLGDAIGRSRTDAVFLKAERPYNEATGWTATLAYTYSEPKTTNREWTNDIFDWTYGRPGRGWNPSTLVDRHRLVGAFMTDKLLPWGMSFSAKATYASGFIRRLTNCVQGADACVLQSSDSPSYRQVDISLGKEFRYGIHRVGLRLDVLNLFGADNFNGFDDWVGTAPAAGQPANRLGGDNLNLDKPNSARGDNRALRVVMNYKF</sequence>
<evidence type="ECO:0000259" key="9">
    <source>
        <dbReference type="Pfam" id="PF25183"/>
    </source>
</evidence>
<gene>
    <name evidence="10" type="ORF">N4261_04565</name>
</gene>
<dbReference type="PANTHER" id="PTHR30069">
    <property type="entry name" value="TONB-DEPENDENT OUTER MEMBRANE RECEPTOR"/>
    <property type="match status" value="1"/>
</dbReference>
<evidence type="ECO:0000256" key="1">
    <source>
        <dbReference type="ARBA" id="ARBA00004571"/>
    </source>
</evidence>
<evidence type="ECO:0000256" key="4">
    <source>
        <dbReference type="ARBA" id="ARBA00022452"/>
    </source>
</evidence>
<accession>A0ABY6B3T7</accession>
<keyword evidence="6" id="KW-0472">Membrane</keyword>